<dbReference type="RefSeq" id="YP_007379151.1">
    <property type="nucleotide sequence ID" value="NC_020159.1"/>
</dbReference>
<organism evidence="2 3">
    <name type="scientific">Halorubrum sodomense tailed virus 2</name>
    <dbReference type="NCBI Taxonomy" id="1262527"/>
    <lineage>
        <taxon>Viruses</taxon>
        <taxon>Duplodnaviria</taxon>
        <taxon>Heunggongvirae</taxon>
        <taxon>Uroviricota</taxon>
        <taxon>Caudoviricetes</taxon>
        <taxon>Thumleimavirales</taxon>
        <taxon>Hafunaviridae</taxon>
        <taxon>Mincapvirus</taxon>
        <taxon>Mincapvirus eilatense</taxon>
        <taxon>Mincapvirus HSTV2</taxon>
    </lineage>
</organism>
<evidence type="ECO:0000256" key="1">
    <source>
        <dbReference type="SAM" id="MobiDB-lite"/>
    </source>
</evidence>
<dbReference type="GeneID" id="14477210"/>
<dbReference type="Proteomes" id="UP000011138">
    <property type="component" value="Segment"/>
</dbReference>
<reference evidence="2 3" key="1">
    <citation type="journal article" date="2013" name="J. Virol.">
        <title>Insights into head-tailed viruses infecting extremely halophilic archaea.</title>
        <authorList>
            <person name="Pietila M.K."/>
            <person name="Laurinmaki P."/>
            <person name="Russell D.A."/>
            <person name="Ko C.C."/>
            <person name="Jacobs-Sera D."/>
            <person name="Butcher S.J."/>
            <person name="Bamford D.H."/>
            <person name="Hendrix R.W."/>
        </authorList>
    </citation>
    <scope>NUCLEOTIDE SEQUENCE [LARGE SCALE GENOMIC DNA]</scope>
</reference>
<name>L7TK29_9CAUD</name>
<dbReference type="KEGG" id="vg:14477210"/>
<accession>L7TK29</accession>
<evidence type="ECO:0000313" key="3">
    <source>
        <dbReference type="Proteomes" id="UP000011138"/>
    </source>
</evidence>
<feature type="compositionally biased region" description="Polar residues" evidence="1">
    <location>
        <begin position="22"/>
        <end position="36"/>
    </location>
</feature>
<feature type="region of interest" description="Disordered" evidence="1">
    <location>
        <begin position="16"/>
        <end position="45"/>
    </location>
</feature>
<evidence type="ECO:0000313" key="2">
    <source>
        <dbReference type="EMBL" id="AGC34340.1"/>
    </source>
</evidence>
<keyword evidence="3" id="KW-1185">Reference proteome</keyword>
<sequence length="171" mass="19469">MVPAGLCPLVSMEHISEKQPPSVLTSDTENATTIQPSEAPPSQREKYERLRAYNTGLWNGPKRENKKAMHRQDDLHRFDAVASQLELTPFQKERGREIFDELDYFGPPVEHTIFAVCAVVANADYPDGTRYWPHPQKEDNDPMFTEMADELDMSVSKQMSTVMKVKSRTGL</sequence>
<proteinExistence type="predicted"/>
<protein>
    <submittedName>
        <fullName evidence="2">Uncharacterized protein</fullName>
    </submittedName>
</protein>
<dbReference type="EMBL" id="KC117376">
    <property type="protein sequence ID" value="AGC34340.1"/>
    <property type="molecule type" value="Genomic_DNA"/>
</dbReference>
<dbReference type="OrthoDB" id="12427at10239"/>
<gene>
    <name evidence="2" type="primary">73</name>
    <name evidence="2" type="ORF">HSTV2_73</name>
</gene>